<feature type="transmembrane region" description="Helical" evidence="2">
    <location>
        <begin position="169"/>
        <end position="190"/>
    </location>
</feature>
<evidence type="ECO:0000256" key="1">
    <source>
        <dbReference type="SAM" id="MobiDB-lite"/>
    </source>
</evidence>
<sequence length="312" mass="32086">MTLQLPADRLEPERRRPAGQAAAADPTGSDRDVPAHPTVPASAVTAPAPDPSAGDAVAARTGEPGGLDRGSALGAVADPVAVQRDAPAAHRLALVGLAAVAVSTVAIGLLHVLPAGRALDPLSRTISEYALTPIGWLFNGGVLVLSAGSAAVLAAVVASGLARWRTVGAAMLATWCVGLVGLTVFHKQALGVETAVGSRVHWTWTLIAFFSLPLGALLTCRTAARAGERWPRWAVRLSWVAAGWFGVLAVQTVLSATTRVPAWRLVGFVERALSLTEMAAVAVLALWVLQRPALAGPDGARLGPSPAVATRR</sequence>
<organism evidence="3 4">
    <name type="scientific">Nakamurella endophytica</name>
    <dbReference type="NCBI Taxonomy" id="1748367"/>
    <lineage>
        <taxon>Bacteria</taxon>
        <taxon>Bacillati</taxon>
        <taxon>Actinomycetota</taxon>
        <taxon>Actinomycetes</taxon>
        <taxon>Nakamurellales</taxon>
        <taxon>Nakamurellaceae</taxon>
        <taxon>Nakamurella</taxon>
    </lineage>
</organism>
<dbReference type="RefSeq" id="WP_188940465.1">
    <property type="nucleotide sequence ID" value="NZ_BMNA01000002.1"/>
</dbReference>
<feature type="transmembrane region" description="Helical" evidence="2">
    <location>
        <begin position="202"/>
        <end position="221"/>
    </location>
</feature>
<name>A0A917SPP0_9ACTN</name>
<dbReference type="AlphaFoldDB" id="A0A917SPP0"/>
<protein>
    <recommendedName>
        <fullName evidence="5">DUF998 domain-containing protein</fullName>
    </recommendedName>
</protein>
<keyword evidence="2" id="KW-1133">Transmembrane helix</keyword>
<accession>A0A917SPP0</accession>
<feature type="compositionally biased region" description="Low complexity" evidence="1">
    <location>
        <begin position="35"/>
        <end position="53"/>
    </location>
</feature>
<feature type="transmembrane region" description="Helical" evidence="2">
    <location>
        <begin position="92"/>
        <end position="114"/>
    </location>
</feature>
<evidence type="ECO:0008006" key="5">
    <source>
        <dbReference type="Google" id="ProtNLM"/>
    </source>
</evidence>
<gene>
    <name evidence="3" type="ORF">GCM10011594_10710</name>
</gene>
<dbReference type="Pfam" id="PF06197">
    <property type="entry name" value="DUF998"/>
    <property type="match status" value="1"/>
</dbReference>
<feature type="region of interest" description="Disordered" evidence="1">
    <location>
        <begin position="1"/>
        <end position="68"/>
    </location>
</feature>
<feature type="transmembrane region" description="Helical" evidence="2">
    <location>
        <begin position="233"/>
        <end position="252"/>
    </location>
</feature>
<dbReference type="EMBL" id="BMNA01000002">
    <property type="protein sequence ID" value="GGL92756.1"/>
    <property type="molecule type" value="Genomic_DNA"/>
</dbReference>
<reference evidence="3" key="1">
    <citation type="journal article" date="2014" name="Int. J. Syst. Evol. Microbiol.">
        <title>Complete genome sequence of Corynebacterium casei LMG S-19264T (=DSM 44701T), isolated from a smear-ripened cheese.</title>
        <authorList>
            <consortium name="US DOE Joint Genome Institute (JGI-PGF)"/>
            <person name="Walter F."/>
            <person name="Albersmeier A."/>
            <person name="Kalinowski J."/>
            <person name="Ruckert C."/>
        </authorList>
    </citation>
    <scope>NUCLEOTIDE SEQUENCE</scope>
    <source>
        <strain evidence="3">CGMCC 4.7308</strain>
    </source>
</reference>
<keyword evidence="4" id="KW-1185">Reference proteome</keyword>
<evidence type="ECO:0000313" key="3">
    <source>
        <dbReference type="EMBL" id="GGL92756.1"/>
    </source>
</evidence>
<dbReference type="Proteomes" id="UP000655208">
    <property type="component" value="Unassembled WGS sequence"/>
</dbReference>
<evidence type="ECO:0000256" key="2">
    <source>
        <dbReference type="SAM" id="Phobius"/>
    </source>
</evidence>
<dbReference type="InterPro" id="IPR009339">
    <property type="entry name" value="DUF998"/>
</dbReference>
<comment type="caution">
    <text evidence="3">The sequence shown here is derived from an EMBL/GenBank/DDBJ whole genome shotgun (WGS) entry which is preliminary data.</text>
</comment>
<feature type="transmembrane region" description="Helical" evidence="2">
    <location>
        <begin position="134"/>
        <end position="157"/>
    </location>
</feature>
<reference evidence="3" key="2">
    <citation type="submission" date="2020-09" db="EMBL/GenBank/DDBJ databases">
        <authorList>
            <person name="Sun Q."/>
            <person name="Zhou Y."/>
        </authorList>
    </citation>
    <scope>NUCLEOTIDE SEQUENCE</scope>
    <source>
        <strain evidence="3">CGMCC 4.7308</strain>
    </source>
</reference>
<evidence type="ECO:0000313" key="4">
    <source>
        <dbReference type="Proteomes" id="UP000655208"/>
    </source>
</evidence>
<keyword evidence="2" id="KW-0812">Transmembrane</keyword>
<proteinExistence type="predicted"/>
<keyword evidence="2" id="KW-0472">Membrane</keyword>